<evidence type="ECO:0000313" key="2">
    <source>
        <dbReference type="EMBL" id="PNY82147.1"/>
    </source>
</evidence>
<accession>A0A2K3V034</accession>
<dbReference type="AlphaFoldDB" id="A0A2K3V034"/>
<feature type="transmembrane region" description="Helical" evidence="1">
    <location>
        <begin position="123"/>
        <end position="141"/>
    </location>
</feature>
<evidence type="ECO:0000313" key="3">
    <source>
        <dbReference type="Proteomes" id="UP000236379"/>
    </source>
</evidence>
<keyword evidence="1" id="KW-1133">Transmembrane helix</keyword>
<organism evidence="2 3">
    <name type="scientific">Deinococcus koreensis</name>
    <dbReference type="NCBI Taxonomy" id="2054903"/>
    <lineage>
        <taxon>Bacteria</taxon>
        <taxon>Thermotogati</taxon>
        <taxon>Deinococcota</taxon>
        <taxon>Deinococci</taxon>
        <taxon>Deinococcales</taxon>
        <taxon>Deinococcaceae</taxon>
        <taxon>Deinococcus</taxon>
    </lineage>
</organism>
<protein>
    <submittedName>
        <fullName evidence="2">Uncharacterized protein</fullName>
    </submittedName>
</protein>
<feature type="transmembrane region" description="Helical" evidence="1">
    <location>
        <begin position="48"/>
        <end position="65"/>
    </location>
</feature>
<keyword evidence="3" id="KW-1185">Reference proteome</keyword>
<name>A0A2K3V034_9DEIO</name>
<feature type="transmembrane region" description="Helical" evidence="1">
    <location>
        <begin position="71"/>
        <end position="90"/>
    </location>
</feature>
<feature type="transmembrane region" description="Helical" evidence="1">
    <location>
        <begin position="147"/>
        <end position="168"/>
    </location>
</feature>
<comment type="caution">
    <text evidence="2">The sequence shown here is derived from an EMBL/GenBank/DDBJ whole genome shotgun (WGS) entry which is preliminary data.</text>
</comment>
<gene>
    <name evidence="2" type="ORF">CVO96_12905</name>
</gene>
<reference evidence="2 3" key="1">
    <citation type="submission" date="2018-01" db="EMBL/GenBank/DDBJ databases">
        <title>Deinococcus koreensis sp. nov., a radiation-resistant bacterium isolated from river water.</title>
        <authorList>
            <person name="Choi A."/>
        </authorList>
    </citation>
    <scope>NUCLEOTIDE SEQUENCE [LARGE SCALE GENOMIC DNA]</scope>
    <source>
        <strain evidence="2 3">SJW1-2</strain>
    </source>
</reference>
<sequence length="260" mass="28469">MSLTSPPPPGIGLLDLARLRSRTLLFFAAAALGLLVSGYVVTRSGMPVWGGTLLFLGAVAVPAGLKWRDDFVAWGPAVMVLSVLLTLQGFHTVEHVVQVAQFYVLGQPGIRSQGLISSLNIEWVHFTWNWLAAAGVYFVFARGMRGVWGWALLLWVTAHSLEHTLMLARYLSMEQSVMDMTMTSFPVGQALPGILGRDGWLATHVPVLRAIPGLASLPRVMIHFNWNVGEMTFLLLAARAGLPRLLSPPLPFPKDTRPHD</sequence>
<dbReference type="Proteomes" id="UP000236379">
    <property type="component" value="Unassembled WGS sequence"/>
</dbReference>
<proteinExistence type="predicted"/>
<keyword evidence="1" id="KW-0812">Transmembrane</keyword>
<dbReference type="OrthoDB" id="155669at2"/>
<feature type="transmembrane region" description="Helical" evidence="1">
    <location>
        <begin position="23"/>
        <end position="41"/>
    </location>
</feature>
<dbReference type="RefSeq" id="WP_103312581.1">
    <property type="nucleotide sequence ID" value="NZ_PPPD01000001.1"/>
</dbReference>
<dbReference type="EMBL" id="PPPD01000001">
    <property type="protein sequence ID" value="PNY82147.1"/>
    <property type="molecule type" value="Genomic_DNA"/>
</dbReference>
<evidence type="ECO:0000256" key="1">
    <source>
        <dbReference type="SAM" id="Phobius"/>
    </source>
</evidence>
<keyword evidence="1" id="KW-0472">Membrane</keyword>